<dbReference type="GO" id="GO:0016787">
    <property type="term" value="F:hydrolase activity"/>
    <property type="evidence" value="ECO:0007669"/>
    <property type="project" value="UniProtKB-KW"/>
</dbReference>
<keyword evidence="2" id="KW-0378">Hydrolase</keyword>
<evidence type="ECO:0000259" key="3">
    <source>
        <dbReference type="Pfam" id="PF07859"/>
    </source>
</evidence>
<reference evidence="4" key="1">
    <citation type="journal article" date="2007" name="Curr. Biol.">
        <title>Step-by-step acquisition of the gibberellin-DELLA growth-regulatory mechanism during land-plant evolution.</title>
        <authorList>
            <person name="Yasumura Y."/>
            <person name="Crumpton-Taylor M."/>
            <person name="Fuentes S."/>
            <person name="Harberd N.P."/>
        </authorList>
    </citation>
    <scope>NUCLEOTIDE SEQUENCE</scope>
</reference>
<evidence type="ECO:0000256" key="2">
    <source>
        <dbReference type="ARBA" id="ARBA00022801"/>
    </source>
</evidence>
<dbReference type="EMBL" id="EF646469">
    <property type="protein sequence ID" value="ABU63410.1"/>
    <property type="molecule type" value="mRNA"/>
</dbReference>
<protein>
    <submittedName>
        <fullName evidence="4">Putative gibberellin receptor</fullName>
    </submittedName>
</protein>
<evidence type="ECO:0000313" key="4">
    <source>
        <dbReference type="EMBL" id="ABU63410.1"/>
    </source>
</evidence>
<accession>A7U4T3</accession>
<dbReference type="Gene3D" id="3.40.50.1820">
    <property type="entry name" value="alpha/beta hydrolase"/>
    <property type="match status" value="1"/>
</dbReference>
<dbReference type="PROSITE" id="PS01173">
    <property type="entry name" value="LIPASE_GDXG_HIS"/>
    <property type="match status" value="1"/>
</dbReference>
<evidence type="ECO:0000256" key="1">
    <source>
        <dbReference type="ARBA" id="ARBA00010515"/>
    </source>
</evidence>
<dbReference type="SUPFAM" id="SSF53474">
    <property type="entry name" value="alpha/beta-Hydrolases"/>
    <property type="match status" value="1"/>
</dbReference>
<dbReference type="PANTHER" id="PTHR23024">
    <property type="entry name" value="ARYLACETAMIDE DEACETYLASE"/>
    <property type="match status" value="1"/>
</dbReference>
<name>A7U4T3_9TRAC</name>
<proteinExistence type="evidence at transcript level"/>
<dbReference type="PANTHER" id="PTHR23024:SF492">
    <property type="entry name" value="GIBBERELLIN RECEPTOR GID1C"/>
    <property type="match status" value="1"/>
</dbReference>
<dbReference type="Pfam" id="PF07859">
    <property type="entry name" value="Abhydrolase_3"/>
    <property type="match status" value="1"/>
</dbReference>
<organism evidence="4">
    <name type="scientific">Selaginella kraussiana</name>
    <dbReference type="NCBI Taxonomy" id="81964"/>
    <lineage>
        <taxon>Eukaryota</taxon>
        <taxon>Viridiplantae</taxon>
        <taxon>Streptophyta</taxon>
        <taxon>Embryophyta</taxon>
        <taxon>Tracheophyta</taxon>
        <taxon>Lycopodiopsida</taxon>
        <taxon>Selaginellales</taxon>
        <taxon>Selaginellaceae</taxon>
        <taxon>Selaginella</taxon>
    </lineage>
</organism>
<dbReference type="InterPro" id="IPR002168">
    <property type="entry name" value="Lipase_GDXG_HIS_AS"/>
</dbReference>
<dbReference type="InterPro" id="IPR029058">
    <property type="entry name" value="AB_hydrolase_fold"/>
</dbReference>
<feature type="domain" description="Alpha/beta hydrolase fold-3" evidence="3">
    <location>
        <begin position="108"/>
        <end position="327"/>
    </location>
</feature>
<comment type="similarity">
    <text evidence="1">Belongs to the 'GDXG' lipolytic enzyme family.</text>
</comment>
<gene>
    <name evidence="4" type="primary">GID1</name>
</gene>
<dbReference type="InterPro" id="IPR013094">
    <property type="entry name" value="AB_hydrolase_3"/>
</dbReference>
<keyword evidence="4" id="KW-0675">Receptor</keyword>
<dbReference type="AlphaFoldDB" id="A7U4T3"/>
<dbReference type="InterPro" id="IPR050466">
    <property type="entry name" value="Carboxylest/Gibb_receptor"/>
</dbReference>
<sequence length="367" mass="40578">MNVEAETERVQLKESKEVVPLSTWVLISNLKVAYTLARQPDGSFNRELAEFLDRKVAPCNVDGVVSMDVVMDRSTGLWSRIFIPTGGANHGNVGGGNGDGAATMPIFFYFHGGSFAHSSANSALYNTVCTHVARHCQVVVISVNYRRSPEHRYPAAYDDCATAVHWLAAQINSGNHTTWLPPTADPSRCFLAGDSNGGNIAHHVAVRWARDRTAGISPATSSLNIVGTILLIPMFGGTRRTPSELRYDGQYFVTIRDRDYYWQSFLPLGADRDHPACNIFGPNSPRLDELPLPPMLLAVAELDMILDWQMEYLSGMRRAGKTIHKLFLREATVGFFIFPNTLHFHLLMDAIKKFIRDPGAASIGEEA</sequence>